<feature type="transmembrane region" description="Helical" evidence="1">
    <location>
        <begin position="178"/>
        <end position="196"/>
    </location>
</feature>
<name>A0A9D7S814_9BACT</name>
<feature type="transmembrane region" description="Helical" evidence="1">
    <location>
        <begin position="225"/>
        <end position="244"/>
    </location>
</feature>
<feature type="transmembrane region" description="Helical" evidence="1">
    <location>
        <begin position="256"/>
        <end position="273"/>
    </location>
</feature>
<evidence type="ECO:0000313" key="3">
    <source>
        <dbReference type="Proteomes" id="UP000808349"/>
    </source>
</evidence>
<evidence type="ECO:0008006" key="4">
    <source>
        <dbReference type="Google" id="ProtNLM"/>
    </source>
</evidence>
<feature type="transmembrane region" description="Helical" evidence="1">
    <location>
        <begin position="50"/>
        <end position="76"/>
    </location>
</feature>
<dbReference type="AlphaFoldDB" id="A0A9D7S814"/>
<proteinExistence type="predicted"/>
<reference evidence="2 3" key="1">
    <citation type="submission" date="2020-10" db="EMBL/GenBank/DDBJ databases">
        <title>Connecting structure to function with the recovery of over 1000 high-quality activated sludge metagenome-assembled genomes encoding full-length rRNA genes using long-read sequencing.</title>
        <authorList>
            <person name="Singleton C.M."/>
            <person name="Petriglieri F."/>
            <person name="Kristensen J.M."/>
            <person name="Kirkegaard R.H."/>
            <person name="Michaelsen T.Y."/>
            <person name="Andersen M.H."/>
            <person name="Karst S.M."/>
            <person name="Dueholm M.S."/>
            <person name="Nielsen P.H."/>
            <person name="Albertsen M."/>
        </authorList>
    </citation>
    <scope>NUCLEOTIDE SEQUENCE [LARGE SCALE GENOMIC DNA]</scope>
    <source>
        <strain evidence="2">Ribe_18-Q3-R11-54_BAT3C.373</strain>
    </source>
</reference>
<sequence>MLQLFRKNLFFTTFLIFPYAIVLHLGTWLGQFQEPSYESDWIYHQLFGSISWSVQSSFIVSSLLIAIQAIMINRIVIHLKLNPEGQLFAGIFFIILCGFHHSTLALSPILVANLFFCGALYSVFDIYIRKNVPFHLYNFGFMIGLASLFYVPYYIFIFFGVFALVILRGFVLREFFQILFGFFNVYFLVFVLFYVLNLNQVFMDTQIKSYFSPYMFSMEFTSKGWVAFGIIIILFIICLIQFSFFQIKRTINIQKYYDLIFWCLFISLFSLFFLKVVSVSHLLMFITPLSILLGLLITKIKNSLFEETLHLIFVLTALFLQFQNW</sequence>
<gene>
    <name evidence="2" type="ORF">IPO85_04950</name>
</gene>
<feature type="transmembrane region" description="Helical" evidence="1">
    <location>
        <begin position="141"/>
        <end position="166"/>
    </location>
</feature>
<dbReference type="EMBL" id="JADKFW010000004">
    <property type="protein sequence ID" value="MBK9716855.1"/>
    <property type="molecule type" value="Genomic_DNA"/>
</dbReference>
<keyword evidence="1" id="KW-0472">Membrane</keyword>
<dbReference type="Proteomes" id="UP000808349">
    <property type="component" value="Unassembled WGS sequence"/>
</dbReference>
<protein>
    <recommendedName>
        <fullName evidence="4">Beta-carotene 15,15'-monooxygenase</fullName>
    </recommendedName>
</protein>
<comment type="caution">
    <text evidence="2">The sequence shown here is derived from an EMBL/GenBank/DDBJ whole genome shotgun (WGS) entry which is preliminary data.</text>
</comment>
<organism evidence="2 3">
    <name type="scientific">Candidatus Defluviibacterium haderslevense</name>
    <dbReference type="NCBI Taxonomy" id="2981993"/>
    <lineage>
        <taxon>Bacteria</taxon>
        <taxon>Pseudomonadati</taxon>
        <taxon>Bacteroidota</taxon>
        <taxon>Saprospiria</taxon>
        <taxon>Saprospirales</taxon>
        <taxon>Saprospiraceae</taxon>
        <taxon>Candidatus Defluviibacterium</taxon>
    </lineage>
</organism>
<feature type="transmembrane region" description="Helical" evidence="1">
    <location>
        <begin position="9"/>
        <end position="30"/>
    </location>
</feature>
<feature type="transmembrane region" description="Helical" evidence="1">
    <location>
        <begin position="88"/>
        <end position="121"/>
    </location>
</feature>
<evidence type="ECO:0000256" key="1">
    <source>
        <dbReference type="SAM" id="Phobius"/>
    </source>
</evidence>
<keyword evidence="1" id="KW-1133">Transmembrane helix</keyword>
<evidence type="ECO:0000313" key="2">
    <source>
        <dbReference type="EMBL" id="MBK9716855.1"/>
    </source>
</evidence>
<keyword evidence="1" id="KW-0812">Transmembrane</keyword>
<accession>A0A9D7S814</accession>